<keyword evidence="1" id="KW-0732">Signal</keyword>
<dbReference type="AlphaFoldDB" id="A0A8J6Q776"/>
<organism evidence="2 3">
    <name type="scientific">Aestuariibaculum marinum</name>
    <dbReference type="NCBI Taxonomy" id="2683592"/>
    <lineage>
        <taxon>Bacteria</taxon>
        <taxon>Pseudomonadati</taxon>
        <taxon>Bacteroidota</taxon>
        <taxon>Flavobacteriia</taxon>
        <taxon>Flavobacteriales</taxon>
        <taxon>Flavobacteriaceae</taxon>
    </lineage>
</organism>
<keyword evidence="2" id="KW-0808">Transferase</keyword>
<keyword evidence="3" id="KW-1185">Reference proteome</keyword>
<keyword evidence="2" id="KW-0548">Nucleotidyltransferase</keyword>
<dbReference type="GO" id="GO:0016779">
    <property type="term" value="F:nucleotidyltransferase activity"/>
    <property type="evidence" value="ECO:0007669"/>
    <property type="project" value="UniProtKB-KW"/>
</dbReference>
<dbReference type="EMBL" id="JACVXD010000001">
    <property type="protein sequence ID" value="MBD0822831.1"/>
    <property type="molecule type" value="Genomic_DNA"/>
</dbReference>
<feature type="chain" id="PRO_5035180550" evidence="1">
    <location>
        <begin position="20"/>
        <end position="165"/>
    </location>
</feature>
<evidence type="ECO:0000313" key="2">
    <source>
        <dbReference type="EMBL" id="MBD0822831.1"/>
    </source>
</evidence>
<gene>
    <name evidence="2" type="ORF">ICJ85_02240</name>
</gene>
<protein>
    <submittedName>
        <fullName evidence="2">Nicotinate-nucleotide adenylyltransferase</fullName>
    </submittedName>
</protein>
<dbReference type="RefSeq" id="WP_188222138.1">
    <property type="nucleotide sequence ID" value="NZ_JACVXD010000001.1"/>
</dbReference>
<evidence type="ECO:0000256" key="1">
    <source>
        <dbReference type="SAM" id="SignalP"/>
    </source>
</evidence>
<dbReference type="SUPFAM" id="SSF160574">
    <property type="entry name" value="BT0923-like"/>
    <property type="match status" value="1"/>
</dbReference>
<comment type="caution">
    <text evidence="2">The sequence shown here is derived from an EMBL/GenBank/DDBJ whole genome shotgun (WGS) entry which is preliminary data.</text>
</comment>
<reference evidence="2 3" key="1">
    <citation type="journal article" date="2018" name="J. Microbiol.">
        <title>Aestuariibaculum marinum sp. nov., a marine bacterium isolated from seawater in South Korea.</title>
        <authorList>
            <person name="Choi J."/>
            <person name="Lee D."/>
            <person name="Jang J.H."/>
            <person name="Cha S."/>
            <person name="Seo T."/>
        </authorList>
    </citation>
    <scope>NUCLEOTIDE SEQUENCE [LARGE SCALE GENOMIC DNA]</scope>
    <source>
        <strain evidence="2 3">IP7</strain>
    </source>
</reference>
<sequence length="165" mass="19355">MKKFIIGLFIMGLTIPMHAQDPIQLPTVVLVHNYKYLDASGSKDLAIDVEQLELKVSDFNVKELDVYSEDNEYYDVFFIIPKGKILATYDDESNLLRTAERFKDIDLPMHVKQSVARRFPQWNISKNVYLVNYYEPDNIKKMYKITLQNGDKRIRVKVDDHGDFM</sequence>
<name>A0A8J6Q776_9FLAO</name>
<dbReference type="Proteomes" id="UP000621516">
    <property type="component" value="Unassembled WGS sequence"/>
</dbReference>
<dbReference type="Gene3D" id="3.10.450.360">
    <property type="match status" value="1"/>
</dbReference>
<feature type="signal peptide" evidence="1">
    <location>
        <begin position="1"/>
        <end position="19"/>
    </location>
</feature>
<accession>A0A8J6Q776</accession>
<proteinExistence type="predicted"/>
<evidence type="ECO:0000313" key="3">
    <source>
        <dbReference type="Proteomes" id="UP000621516"/>
    </source>
</evidence>